<evidence type="ECO:0000256" key="1">
    <source>
        <dbReference type="SAM" id="MobiDB-lite"/>
    </source>
</evidence>
<dbReference type="Proteomes" id="UP000694564">
    <property type="component" value="Chromosome 4"/>
</dbReference>
<feature type="domain" description="PH" evidence="2">
    <location>
        <begin position="1"/>
        <end position="66"/>
    </location>
</feature>
<accession>A0A8D2AY10</accession>
<dbReference type="OrthoDB" id="14833at2759"/>
<name>A0A8D2AY10_SCIVU</name>
<organism evidence="3 4">
    <name type="scientific">Sciurus vulgaris</name>
    <name type="common">Eurasian red squirrel</name>
    <dbReference type="NCBI Taxonomy" id="55149"/>
    <lineage>
        <taxon>Eukaryota</taxon>
        <taxon>Metazoa</taxon>
        <taxon>Chordata</taxon>
        <taxon>Craniata</taxon>
        <taxon>Vertebrata</taxon>
        <taxon>Euteleostomi</taxon>
        <taxon>Mammalia</taxon>
        <taxon>Eutheria</taxon>
        <taxon>Euarchontoglires</taxon>
        <taxon>Glires</taxon>
        <taxon>Rodentia</taxon>
        <taxon>Sciuromorpha</taxon>
        <taxon>Sciuridae</taxon>
        <taxon>Sciurinae</taxon>
        <taxon>Sciurini</taxon>
        <taxon>Sciurus</taxon>
    </lineage>
</organism>
<dbReference type="GeneTree" id="ENSGT00940000156164"/>
<reference evidence="3" key="2">
    <citation type="submission" date="2025-09" db="UniProtKB">
        <authorList>
            <consortium name="Ensembl"/>
        </authorList>
    </citation>
    <scope>IDENTIFICATION</scope>
</reference>
<feature type="compositionally biased region" description="Acidic residues" evidence="1">
    <location>
        <begin position="57"/>
        <end position="66"/>
    </location>
</feature>
<dbReference type="InterPro" id="IPR001849">
    <property type="entry name" value="PH_domain"/>
</dbReference>
<dbReference type="SUPFAM" id="SSF50729">
    <property type="entry name" value="PH domain-like"/>
    <property type="match status" value="1"/>
</dbReference>
<dbReference type="Pfam" id="PF00169">
    <property type="entry name" value="PH"/>
    <property type="match status" value="1"/>
</dbReference>
<evidence type="ECO:0000313" key="4">
    <source>
        <dbReference type="Proteomes" id="UP000694564"/>
    </source>
</evidence>
<evidence type="ECO:0000259" key="2">
    <source>
        <dbReference type="PROSITE" id="PS50003"/>
    </source>
</evidence>
<feature type="region of interest" description="Disordered" evidence="1">
    <location>
        <begin position="41"/>
        <end position="66"/>
    </location>
</feature>
<dbReference type="PROSITE" id="PS50003">
    <property type="entry name" value="PH_DOMAIN"/>
    <property type="match status" value="1"/>
</dbReference>
<proteinExistence type="predicted"/>
<dbReference type="Gene3D" id="2.30.29.30">
    <property type="entry name" value="Pleckstrin-homology domain (PH domain)/Phosphotyrosine-binding domain (PTB)"/>
    <property type="match status" value="1"/>
</dbReference>
<dbReference type="Ensembl" id="ENSSVLT00005009116.1">
    <property type="protein sequence ID" value="ENSSVLP00005008195.1"/>
    <property type="gene ID" value="ENSSVLG00005006662.1"/>
</dbReference>
<dbReference type="InterPro" id="IPR011993">
    <property type="entry name" value="PH-like_dom_sf"/>
</dbReference>
<sequence>MAGWLFKMANYIKGYQRRWFVLSNGLLSYYRSKAEMRHTCRGSSGKDQCCSGKGDMSDEDDENEFC</sequence>
<evidence type="ECO:0000313" key="3">
    <source>
        <dbReference type="Ensembl" id="ENSSVLP00005008195.1"/>
    </source>
</evidence>
<dbReference type="AlphaFoldDB" id="A0A8D2AY10"/>
<protein>
    <recommendedName>
        <fullName evidence="2">PH domain-containing protein</fullName>
    </recommendedName>
</protein>
<reference evidence="3" key="1">
    <citation type="submission" date="2025-08" db="UniProtKB">
        <authorList>
            <consortium name="Ensembl"/>
        </authorList>
    </citation>
    <scope>IDENTIFICATION</scope>
</reference>
<keyword evidence="4" id="KW-1185">Reference proteome</keyword>